<protein>
    <submittedName>
        <fullName evidence="1">Uncharacterized protein</fullName>
    </submittedName>
</protein>
<dbReference type="InParanoid" id="A0A0C3NHV1"/>
<dbReference type="HOGENOM" id="CLU_1704964_0_0_1"/>
<reference evidence="2" key="2">
    <citation type="submission" date="2015-01" db="EMBL/GenBank/DDBJ databases">
        <title>Evolutionary Origins and Diversification of the Mycorrhizal Mutualists.</title>
        <authorList>
            <consortium name="DOE Joint Genome Institute"/>
            <consortium name="Mycorrhizal Genomics Consortium"/>
            <person name="Kohler A."/>
            <person name="Kuo A."/>
            <person name="Nagy L.G."/>
            <person name="Floudas D."/>
            <person name="Copeland A."/>
            <person name="Barry K.W."/>
            <person name="Cichocki N."/>
            <person name="Veneault-Fourrey C."/>
            <person name="LaButti K."/>
            <person name="Lindquist E.A."/>
            <person name="Lipzen A."/>
            <person name="Lundell T."/>
            <person name="Morin E."/>
            <person name="Murat C."/>
            <person name="Riley R."/>
            <person name="Ohm R."/>
            <person name="Sun H."/>
            <person name="Tunlid A."/>
            <person name="Henrissat B."/>
            <person name="Grigoriev I.V."/>
            <person name="Hibbett D.S."/>
            <person name="Martin F."/>
        </authorList>
    </citation>
    <scope>NUCLEOTIDE SEQUENCE [LARGE SCALE GENOMIC DNA]</scope>
    <source>
        <strain evidence="2">Marx 270</strain>
    </source>
</reference>
<reference evidence="1 2" key="1">
    <citation type="submission" date="2014-04" db="EMBL/GenBank/DDBJ databases">
        <authorList>
            <consortium name="DOE Joint Genome Institute"/>
            <person name="Kuo A."/>
            <person name="Kohler A."/>
            <person name="Costa M.D."/>
            <person name="Nagy L.G."/>
            <person name="Floudas D."/>
            <person name="Copeland A."/>
            <person name="Barry K.W."/>
            <person name="Cichocki N."/>
            <person name="Veneault-Fourrey C."/>
            <person name="LaButti K."/>
            <person name="Lindquist E.A."/>
            <person name="Lipzen A."/>
            <person name="Lundell T."/>
            <person name="Morin E."/>
            <person name="Murat C."/>
            <person name="Sun H."/>
            <person name="Tunlid A."/>
            <person name="Henrissat B."/>
            <person name="Grigoriev I.V."/>
            <person name="Hibbett D.S."/>
            <person name="Martin F."/>
            <person name="Nordberg H.P."/>
            <person name="Cantor M.N."/>
            <person name="Hua S.X."/>
        </authorList>
    </citation>
    <scope>NUCLEOTIDE SEQUENCE [LARGE SCALE GENOMIC DNA]</scope>
    <source>
        <strain evidence="1 2">Marx 270</strain>
    </source>
</reference>
<organism evidence="1 2">
    <name type="scientific">Pisolithus tinctorius Marx 270</name>
    <dbReference type="NCBI Taxonomy" id="870435"/>
    <lineage>
        <taxon>Eukaryota</taxon>
        <taxon>Fungi</taxon>
        <taxon>Dikarya</taxon>
        <taxon>Basidiomycota</taxon>
        <taxon>Agaricomycotina</taxon>
        <taxon>Agaricomycetes</taxon>
        <taxon>Agaricomycetidae</taxon>
        <taxon>Boletales</taxon>
        <taxon>Sclerodermatineae</taxon>
        <taxon>Pisolithaceae</taxon>
        <taxon>Pisolithus</taxon>
    </lineage>
</organism>
<dbReference type="OrthoDB" id="6119954at2759"/>
<evidence type="ECO:0000313" key="2">
    <source>
        <dbReference type="Proteomes" id="UP000054217"/>
    </source>
</evidence>
<keyword evidence="2" id="KW-1185">Reference proteome</keyword>
<dbReference type="EMBL" id="KN831994">
    <property type="protein sequence ID" value="KIO00595.1"/>
    <property type="molecule type" value="Genomic_DNA"/>
</dbReference>
<evidence type="ECO:0000313" key="1">
    <source>
        <dbReference type="EMBL" id="KIO00595.1"/>
    </source>
</evidence>
<proteinExistence type="predicted"/>
<sequence length="154" mass="17555">MYILYDARLFGQLQSSRLVCGYRKIGIPELTVLDLSSSGPCHRVSRTIEKIIDDLNLALRELDQDILDVSLFFVTIRYFVFFFLQCIPNRGSKKDTLKICTPRSWRNTVSWLKDITCEKQLIPTYSHSQVGSVFGLNSEIDAFPGIGRACERGV</sequence>
<name>A0A0C3NHV1_PISTI</name>
<dbReference type="Proteomes" id="UP000054217">
    <property type="component" value="Unassembled WGS sequence"/>
</dbReference>
<gene>
    <name evidence="1" type="ORF">M404DRAFT_754633</name>
</gene>
<accession>A0A0C3NHV1</accession>
<dbReference type="AlphaFoldDB" id="A0A0C3NHV1"/>